<keyword evidence="6" id="KW-1185">Reference proteome</keyword>
<dbReference type="EMBL" id="JAPZBT010000002">
    <property type="protein sequence ID" value="KAJ5372413.1"/>
    <property type="molecule type" value="Genomic_DNA"/>
</dbReference>
<dbReference type="SUPFAM" id="SSF52540">
    <property type="entry name" value="P-loop containing nucleoside triphosphate hydrolases"/>
    <property type="match status" value="1"/>
</dbReference>
<reference evidence="5" key="2">
    <citation type="journal article" date="2023" name="IMA Fungus">
        <title>Comparative genomic study of the Penicillium genus elucidates a diverse pangenome and 15 lateral gene transfer events.</title>
        <authorList>
            <person name="Petersen C."/>
            <person name="Sorensen T."/>
            <person name="Nielsen M.R."/>
            <person name="Sondergaard T.E."/>
            <person name="Sorensen J.L."/>
            <person name="Fitzpatrick D.A."/>
            <person name="Frisvad J.C."/>
            <person name="Nielsen K.L."/>
        </authorList>
    </citation>
    <scope>NUCLEOTIDE SEQUENCE</scope>
    <source>
        <strain evidence="5">IBT 3081</strain>
    </source>
</reference>
<feature type="domain" description="ABC transporter" evidence="3">
    <location>
        <begin position="149"/>
        <end position="193"/>
    </location>
</feature>
<feature type="region of interest" description="Disordered" evidence="2">
    <location>
        <begin position="1"/>
        <end position="32"/>
    </location>
</feature>
<dbReference type="Pfam" id="PF14510">
    <property type="entry name" value="ABC_trans_N"/>
    <property type="match status" value="1"/>
</dbReference>
<proteinExistence type="predicted"/>
<dbReference type="InterPro" id="IPR003439">
    <property type="entry name" value="ABC_transporter-like_ATP-bd"/>
</dbReference>
<dbReference type="OrthoDB" id="3800083at2759"/>
<keyword evidence="1" id="KW-0813">Transport</keyword>
<dbReference type="PANTHER" id="PTHR19241">
    <property type="entry name" value="ATP-BINDING CASSETTE TRANSPORTER"/>
    <property type="match status" value="1"/>
</dbReference>
<dbReference type="RefSeq" id="XP_056578399.1">
    <property type="nucleotide sequence ID" value="XM_056722149.1"/>
</dbReference>
<reference evidence="5" key="1">
    <citation type="submission" date="2022-12" db="EMBL/GenBank/DDBJ databases">
        <authorList>
            <person name="Petersen C."/>
        </authorList>
    </citation>
    <scope>NUCLEOTIDE SEQUENCE</scope>
    <source>
        <strain evidence="5">IBT 3081</strain>
    </source>
</reference>
<dbReference type="InterPro" id="IPR029481">
    <property type="entry name" value="ABC_trans_N"/>
</dbReference>
<evidence type="ECO:0000256" key="2">
    <source>
        <dbReference type="SAM" id="MobiDB-lite"/>
    </source>
</evidence>
<evidence type="ECO:0008006" key="7">
    <source>
        <dbReference type="Google" id="ProtNLM"/>
    </source>
</evidence>
<organism evidence="5 6">
    <name type="scientific">Penicillium concentricum</name>
    <dbReference type="NCBI Taxonomy" id="293559"/>
    <lineage>
        <taxon>Eukaryota</taxon>
        <taxon>Fungi</taxon>
        <taxon>Dikarya</taxon>
        <taxon>Ascomycota</taxon>
        <taxon>Pezizomycotina</taxon>
        <taxon>Eurotiomycetes</taxon>
        <taxon>Eurotiomycetidae</taxon>
        <taxon>Eurotiales</taxon>
        <taxon>Aspergillaceae</taxon>
        <taxon>Penicillium</taxon>
    </lineage>
</organism>
<feature type="compositionally biased region" description="Polar residues" evidence="2">
    <location>
        <begin position="50"/>
        <end position="63"/>
    </location>
</feature>
<gene>
    <name evidence="5" type="ORF">N7517_004419</name>
</gene>
<dbReference type="GO" id="GO:0005524">
    <property type="term" value="F:ATP binding"/>
    <property type="evidence" value="ECO:0007669"/>
    <property type="project" value="InterPro"/>
</dbReference>
<evidence type="ECO:0000313" key="5">
    <source>
        <dbReference type="EMBL" id="KAJ5372413.1"/>
    </source>
</evidence>
<name>A0A9W9V850_9EURO</name>
<dbReference type="Pfam" id="PF00005">
    <property type="entry name" value="ABC_tran"/>
    <property type="match status" value="1"/>
</dbReference>
<feature type="region of interest" description="Disordered" evidence="2">
    <location>
        <begin position="50"/>
        <end position="69"/>
    </location>
</feature>
<dbReference type="AlphaFoldDB" id="A0A9W9V850"/>
<evidence type="ECO:0000259" key="3">
    <source>
        <dbReference type="Pfam" id="PF00005"/>
    </source>
</evidence>
<accession>A0A9W9V850</accession>
<protein>
    <recommendedName>
        <fullName evidence="7">ABC transporter domain-containing protein</fullName>
    </recommendedName>
</protein>
<evidence type="ECO:0000313" key="6">
    <source>
        <dbReference type="Proteomes" id="UP001147752"/>
    </source>
</evidence>
<evidence type="ECO:0000256" key="1">
    <source>
        <dbReference type="ARBA" id="ARBA00022448"/>
    </source>
</evidence>
<dbReference type="Proteomes" id="UP001147752">
    <property type="component" value="Unassembled WGS sequence"/>
</dbReference>
<feature type="domain" description="Pleiotropic ABC efflux transporter N-terminal" evidence="4">
    <location>
        <begin position="44"/>
        <end position="126"/>
    </location>
</feature>
<dbReference type="Gene3D" id="3.40.50.300">
    <property type="entry name" value="P-loop containing nucleotide triphosphate hydrolases"/>
    <property type="match status" value="1"/>
</dbReference>
<sequence length="205" mass="22298">MASASDSSIELREMLDPTPPHTGDASTLGDSPMAFIEQDDVETLTKIATQRSRQQSTAGTNLTVLAEQDPALDPQSGKFDLQKWLKLAFTDISRDGRAGHSSDVIFKKLNIYGSGAALQYQNTVTSTLTALVRVPQIIRESRSPPRRILKDFNGLLKSGELLLVLGRPGAGCSTLLKSMTGELHGLDMDKESVIHYNGKTRAPKF</sequence>
<dbReference type="InterPro" id="IPR027417">
    <property type="entry name" value="P-loop_NTPase"/>
</dbReference>
<comment type="caution">
    <text evidence="5">The sequence shown here is derived from an EMBL/GenBank/DDBJ whole genome shotgun (WGS) entry which is preliminary data.</text>
</comment>
<dbReference type="GO" id="GO:0016887">
    <property type="term" value="F:ATP hydrolysis activity"/>
    <property type="evidence" value="ECO:0007669"/>
    <property type="project" value="InterPro"/>
</dbReference>
<evidence type="ECO:0000259" key="4">
    <source>
        <dbReference type="Pfam" id="PF14510"/>
    </source>
</evidence>
<dbReference type="GeneID" id="81461332"/>